<sequence length="337" mass="38959">MFENLLPVPRRKTEMSIQNGTTSITQVLVIQPNKVTSNNYELSDRVNKLIKWATKCVAPKGHTDIGVFHYPERLRNLMEKVACWYEMRYTRNEINQMCYYGSSENINMDEILFHKKLSDGQTIWSQGFDKDTFLETLEHEEKYLLYEPAFPSRMMEGLSNRYQVSFRKVVDSKTGQENIVAEFPTLRNPDDLVALKNKVSDVINEYSDDSYLHHELLNCIMYRIIDHDPNRVGPRRAMLFAKEFGTDIRIPMQYGVDTSDPGLKEQIEFYLSLGGSEDVDCLINYCWRAKKNQPLEVEPLRKIMARVGAQRPSPASLESGKVKVLTNQSNPSLPKKV</sequence>
<dbReference type="AlphaFoldDB" id="A0A9D0Z2N2"/>
<evidence type="ECO:0000313" key="2">
    <source>
        <dbReference type="EMBL" id="HIQ65370.1"/>
    </source>
</evidence>
<protein>
    <submittedName>
        <fullName evidence="2">Uncharacterized protein</fullName>
    </submittedName>
</protein>
<proteinExistence type="predicted"/>
<feature type="compositionally biased region" description="Polar residues" evidence="1">
    <location>
        <begin position="325"/>
        <end position="337"/>
    </location>
</feature>
<evidence type="ECO:0000256" key="1">
    <source>
        <dbReference type="SAM" id="MobiDB-lite"/>
    </source>
</evidence>
<name>A0A9D0Z2N2_9FIRM</name>
<dbReference type="Proteomes" id="UP000886725">
    <property type="component" value="Unassembled WGS sequence"/>
</dbReference>
<evidence type="ECO:0000313" key="3">
    <source>
        <dbReference type="Proteomes" id="UP000886725"/>
    </source>
</evidence>
<comment type="caution">
    <text evidence="2">The sequence shown here is derived from an EMBL/GenBank/DDBJ whole genome shotgun (WGS) entry which is preliminary data.</text>
</comment>
<accession>A0A9D0Z2N2</accession>
<gene>
    <name evidence="2" type="ORF">IAC85_06490</name>
</gene>
<dbReference type="EMBL" id="DVFU01000124">
    <property type="protein sequence ID" value="HIQ65370.1"/>
    <property type="molecule type" value="Genomic_DNA"/>
</dbReference>
<feature type="region of interest" description="Disordered" evidence="1">
    <location>
        <begin position="311"/>
        <end position="337"/>
    </location>
</feature>
<reference evidence="2" key="1">
    <citation type="submission" date="2020-10" db="EMBL/GenBank/DDBJ databases">
        <authorList>
            <person name="Gilroy R."/>
        </authorList>
    </citation>
    <scope>NUCLEOTIDE SEQUENCE</scope>
    <source>
        <strain evidence="2">CHK165-10780</strain>
    </source>
</reference>
<organism evidence="2 3">
    <name type="scientific">Candidatus Faecenecus gallistercoris</name>
    <dbReference type="NCBI Taxonomy" id="2840793"/>
    <lineage>
        <taxon>Bacteria</taxon>
        <taxon>Bacillati</taxon>
        <taxon>Bacillota</taxon>
        <taxon>Bacillota incertae sedis</taxon>
        <taxon>Candidatus Faecenecus</taxon>
    </lineage>
</organism>
<reference evidence="2" key="2">
    <citation type="journal article" date="2021" name="PeerJ">
        <title>Extensive microbial diversity within the chicken gut microbiome revealed by metagenomics and culture.</title>
        <authorList>
            <person name="Gilroy R."/>
            <person name="Ravi A."/>
            <person name="Getino M."/>
            <person name="Pursley I."/>
            <person name="Horton D.L."/>
            <person name="Alikhan N.F."/>
            <person name="Baker D."/>
            <person name="Gharbi K."/>
            <person name="Hall N."/>
            <person name="Watson M."/>
            <person name="Adriaenssens E.M."/>
            <person name="Foster-Nyarko E."/>
            <person name="Jarju S."/>
            <person name="Secka A."/>
            <person name="Antonio M."/>
            <person name="Oren A."/>
            <person name="Chaudhuri R.R."/>
            <person name="La Ragione R."/>
            <person name="Hildebrand F."/>
            <person name="Pallen M.J."/>
        </authorList>
    </citation>
    <scope>NUCLEOTIDE SEQUENCE</scope>
    <source>
        <strain evidence="2">CHK165-10780</strain>
    </source>
</reference>